<evidence type="ECO:0000313" key="5">
    <source>
        <dbReference type="RefSeq" id="XP_010258839.1"/>
    </source>
</evidence>
<feature type="signal peptide" evidence="2">
    <location>
        <begin position="1"/>
        <end position="26"/>
    </location>
</feature>
<comment type="caution">
    <text evidence="1">Lacks conserved residue(s) required for the propagation of feature annotation.</text>
</comment>
<evidence type="ECO:0000313" key="4">
    <source>
        <dbReference type="Proteomes" id="UP000189703"/>
    </source>
</evidence>
<dbReference type="RefSeq" id="XP_010258839.1">
    <property type="nucleotide sequence ID" value="XM_010260537.2"/>
</dbReference>
<dbReference type="AlphaFoldDB" id="A0A1U8AAY6"/>
<dbReference type="eggNOG" id="ENOG502RZZ7">
    <property type="taxonomic scope" value="Eukaryota"/>
</dbReference>
<dbReference type="InterPro" id="IPR001024">
    <property type="entry name" value="PLAT/LH2_dom"/>
</dbReference>
<evidence type="ECO:0000256" key="2">
    <source>
        <dbReference type="SAM" id="SignalP"/>
    </source>
</evidence>
<dbReference type="PANTHER" id="PTHR31718:SF47">
    <property type="entry name" value="OS06G0206401 PROTEIN"/>
    <property type="match status" value="1"/>
</dbReference>
<dbReference type="SUPFAM" id="SSF49723">
    <property type="entry name" value="Lipase/lipooxygenase domain (PLAT/LH2 domain)"/>
    <property type="match status" value="1"/>
</dbReference>
<dbReference type="InParanoid" id="A0A1U8AAY6"/>
<dbReference type="GeneID" id="104598464"/>
<dbReference type="InterPro" id="IPR036392">
    <property type="entry name" value="PLAT/LH2_dom_sf"/>
</dbReference>
<evidence type="ECO:0000259" key="3">
    <source>
        <dbReference type="PROSITE" id="PS50095"/>
    </source>
</evidence>
<dbReference type="OMA" id="WFCDYLE"/>
<evidence type="ECO:0000256" key="1">
    <source>
        <dbReference type="PROSITE-ProRule" id="PRU00152"/>
    </source>
</evidence>
<reference evidence="5" key="1">
    <citation type="submission" date="2025-08" db="UniProtKB">
        <authorList>
            <consortium name="RefSeq"/>
        </authorList>
    </citation>
    <scope>IDENTIFICATION</scope>
</reference>
<keyword evidence="4" id="KW-1185">Reference proteome</keyword>
<accession>A0A1U8AAY6</accession>
<organism evidence="4 5">
    <name type="scientific">Nelumbo nucifera</name>
    <name type="common">Sacred lotus</name>
    <dbReference type="NCBI Taxonomy" id="4432"/>
    <lineage>
        <taxon>Eukaryota</taxon>
        <taxon>Viridiplantae</taxon>
        <taxon>Streptophyta</taxon>
        <taxon>Embryophyta</taxon>
        <taxon>Tracheophyta</taxon>
        <taxon>Spermatophyta</taxon>
        <taxon>Magnoliopsida</taxon>
        <taxon>Proteales</taxon>
        <taxon>Nelumbonaceae</taxon>
        <taxon>Nelumbo</taxon>
    </lineage>
</organism>
<name>A0A1U8AAY6_NELNU</name>
<gene>
    <name evidence="5" type="primary">LOC104598464</name>
</gene>
<dbReference type="PROSITE" id="PS50095">
    <property type="entry name" value="PLAT"/>
    <property type="match status" value="1"/>
</dbReference>
<dbReference type="KEGG" id="nnu:104598464"/>
<proteinExistence type="predicted"/>
<dbReference type="InterPro" id="IPR010417">
    <property type="entry name" value="Embryo-specific_ATS3"/>
</dbReference>
<feature type="domain" description="PLAT" evidence="3">
    <location>
        <begin position="38"/>
        <end position="164"/>
    </location>
</feature>
<dbReference type="STRING" id="4432.A0A1U8AAY6"/>
<sequence>MKMITSRHFCTLTFLVLFLSAAPGDSSSEEEEEEEEECVYTLYVQTGPMIMAGTDAKISVALGNAEGKLVQVPDLEKWGIMERDHYYYQEGSLDVFSGRGPCIDSPLCWLNLTSDGGSQFNSWYCDFVDVTLTGPHKRCSRAFFFVLQWLSTDHPPFRLNAYLDGCNLQQQKVHTPRNGTLVVRNSVIREGSSA</sequence>
<dbReference type="Gene3D" id="2.60.60.20">
    <property type="entry name" value="PLAT/LH2 domain"/>
    <property type="match status" value="1"/>
</dbReference>
<dbReference type="OrthoDB" id="5322100at2759"/>
<feature type="chain" id="PRO_5010516546" evidence="2">
    <location>
        <begin position="27"/>
        <end position="194"/>
    </location>
</feature>
<dbReference type="PANTHER" id="PTHR31718">
    <property type="entry name" value="PLAT DOMAIN-CONTAINING PROTEIN"/>
    <property type="match status" value="1"/>
</dbReference>
<protein>
    <submittedName>
        <fullName evidence="5">PLAT domain-containing protein 3-like</fullName>
    </submittedName>
</protein>
<keyword evidence="2" id="KW-0732">Signal</keyword>
<dbReference type="Proteomes" id="UP000189703">
    <property type="component" value="Unplaced"/>
</dbReference>
<dbReference type="Pfam" id="PF06232">
    <property type="entry name" value="ATS3"/>
    <property type="match status" value="1"/>
</dbReference>